<keyword evidence="12" id="KW-1185">Reference proteome</keyword>
<feature type="domain" description="RRM" evidence="10">
    <location>
        <begin position="541"/>
        <end position="618"/>
    </location>
</feature>
<dbReference type="SUPFAM" id="SSF54928">
    <property type="entry name" value="RNA-binding domain, RBD"/>
    <property type="match status" value="1"/>
</dbReference>
<gene>
    <name evidence="11" type="primary">CBP20</name>
    <name evidence="11" type="ORF">AXF42_Ash002798</name>
</gene>
<dbReference type="AlphaFoldDB" id="A0A2I0A7B0"/>
<dbReference type="GO" id="GO:0043488">
    <property type="term" value="P:regulation of mRNA stability"/>
    <property type="evidence" value="ECO:0007669"/>
    <property type="project" value="InterPro"/>
</dbReference>
<evidence type="ECO:0000256" key="1">
    <source>
        <dbReference type="ARBA" id="ARBA00004123"/>
    </source>
</evidence>
<evidence type="ECO:0000256" key="9">
    <source>
        <dbReference type="SAM" id="MobiDB-lite"/>
    </source>
</evidence>
<proteinExistence type="inferred from homology"/>
<dbReference type="InterPro" id="IPR035979">
    <property type="entry name" value="RBD_domain_sf"/>
</dbReference>
<dbReference type="InterPro" id="IPR002483">
    <property type="entry name" value="PWI_dom"/>
</dbReference>
<dbReference type="PANTHER" id="PTHR14738">
    <property type="entry name" value="ZINC FINGER CCCH DOMAIN-CONTAINING PROTEIN 14"/>
    <property type="match status" value="1"/>
</dbReference>
<accession>A0A2I0A7B0</accession>
<feature type="region of interest" description="Disordered" evidence="9">
    <location>
        <begin position="120"/>
        <end position="171"/>
    </location>
</feature>
<dbReference type="InterPro" id="IPR040366">
    <property type="entry name" value="Nab2/ZC3H14"/>
</dbReference>
<keyword evidence="4" id="KW-0677">Repeat</keyword>
<dbReference type="InterPro" id="IPR012677">
    <property type="entry name" value="Nucleotide-bd_a/b_plait_sf"/>
</dbReference>
<comment type="similarity">
    <text evidence="2">Belongs to the ZC3H14 family.</text>
</comment>
<feature type="compositionally biased region" description="Polar residues" evidence="9">
    <location>
        <begin position="349"/>
        <end position="365"/>
    </location>
</feature>
<dbReference type="Pfam" id="PF01480">
    <property type="entry name" value="PWI"/>
    <property type="match status" value="1"/>
</dbReference>
<evidence type="ECO:0000256" key="3">
    <source>
        <dbReference type="ARBA" id="ARBA00022723"/>
    </source>
</evidence>
<dbReference type="GO" id="GO:0005737">
    <property type="term" value="C:cytoplasm"/>
    <property type="evidence" value="ECO:0007669"/>
    <property type="project" value="TreeGrafter"/>
</dbReference>
<dbReference type="PROSITE" id="PS50102">
    <property type="entry name" value="RRM"/>
    <property type="match status" value="1"/>
</dbReference>
<comment type="subcellular location">
    <subcellularLocation>
        <location evidence="1">Nucleus</location>
    </subcellularLocation>
</comment>
<sequence length="668" mass="74500">MEEGLLPSELRSFRMDRRSPEAVRLREAVSKKLLEFMGDYSDEVLAEYIVVLVCNGKNQNQARDDLEAFLGDDSGAFVSWLWDHLFKEFLILKVISDNSNPEAGRTYNHGDSLNRVIRSDVPADLPSHSVRQPKNGTTERSLHPTNANLLKPTEGSERLQPSHPNSIEPSADVSMDRLQGQTYSKGAVQNKTSCLPMNSEVPSPLGGMQSLQHDFQQKIPESNASTMASQNTPETKMERGTVNLRSVIAAEEHQLSTKYFAEPRLSSAAISDTLHQTRPRGNVWDRLGKPCKEDVIRIKEKYYQHVDFVKTGTQSEEPQNSRLKRTSSVIQSSSDLNKRLTAVNRGDTEGTSLNPAVENKSSNTLENADSLKRRRQFGDFSTDSSKSFCKEILLQDKEQSPKLHGSLPIKHTCQQTVEVGKSVASYAKFGSTKPSWMRSGSDVSAVSESQANNTSLKVASVKKLLPIRTTFPTTNPNSRTEVVNASQKPAQDEVLAVKLKLRQIEMDMLKLRTKQVALNLDGKQNQFSALQNQSDEDMESRTVLVTNVHFAATKEAIISHFTSCGTVHKVIMLTDAVTAQPKGAAYIVFANKESVAKAISLSGTSFFSRVLKIIRKAEVPPNFLVPNQPALNLKQPQTLHRQPHVKDPSQKHYSTTHLQWKRDQQKSR</sequence>
<dbReference type="InterPro" id="IPR000504">
    <property type="entry name" value="RRM_dom"/>
</dbReference>
<dbReference type="PANTHER" id="PTHR14738:SF29">
    <property type="entry name" value="ZINC FINGER CCCH DOMAIN-CONTAINING PROTEIN 14"/>
    <property type="match status" value="1"/>
</dbReference>
<protein>
    <submittedName>
        <fullName evidence="11">Nuclear cap-binding protein subunit 2</fullName>
    </submittedName>
</protein>
<dbReference type="GO" id="GO:0008270">
    <property type="term" value="F:zinc ion binding"/>
    <property type="evidence" value="ECO:0007669"/>
    <property type="project" value="UniProtKB-KW"/>
</dbReference>
<dbReference type="Proteomes" id="UP000236161">
    <property type="component" value="Unassembled WGS sequence"/>
</dbReference>
<evidence type="ECO:0000256" key="7">
    <source>
        <dbReference type="ARBA" id="ARBA00023242"/>
    </source>
</evidence>
<evidence type="ECO:0000313" key="11">
    <source>
        <dbReference type="EMBL" id="PKA51433.1"/>
    </source>
</evidence>
<evidence type="ECO:0000256" key="5">
    <source>
        <dbReference type="ARBA" id="ARBA00022771"/>
    </source>
</evidence>
<reference evidence="11 12" key="1">
    <citation type="journal article" date="2017" name="Nature">
        <title>The Apostasia genome and the evolution of orchids.</title>
        <authorList>
            <person name="Zhang G.Q."/>
            <person name="Liu K.W."/>
            <person name="Li Z."/>
            <person name="Lohaus R."/>
            <person name="Hsiao Y.Y."/>
            <person name="Niu S.C."/>
            <person name="Wang J.Y."/>
            <person name="Lin Y.C."/>
            <person name="Xu Q."/>
            <person name="Chen L.J."/>
            <person name="Yoshida K."/>
            <person name="Fujiwara S."/>
            <person name="Wang Z.W."/>
            <person name="Zhang Y.Q."/>
            <person name="Mitsuda N."/>
            <person name="Wang M."/>
            <person name="Liu G.H."/>
            <person name="Pecoraro L."/>
            <person name="Huang H.X."/>
            <person name="Xiao X.J."/>
            <person name="Lin M."/>
            <person name="Wu X.Y."/>
            <person name="Wu W.L."/>
            <person name="Chen Y.Y."/>
            <person name="Chang S.B."/>
            <person name="Sakamoto S."/>
            <person name="Ohme-Takagi M."/>
            <person name="Yagi M."/>
            <person name="Zeng S.J."/>
            <person name="Shen C.Y."/>
            <person name="Yeh C.M."/>
            <person name="Luo Y.B."/>
            <person name="Tsai W.C."/>
            <person name="Van de Peer Y."/>
            <person name="Liu Z.J."/>
        </authorList>
    </citation>
    <scope>NUCLEOTIDE SEQUENCE [LARGE SCALE GENOMIC DNA]</scope>
    <source>
        <strain evidence="12">cv. Shenzhen</strain>
        <tissue evidence="11">Stem</tissue>
    </source>
</reference>
<feature type="compositionally biased region" description="Polar residues" evidence="9">
    <location>
        <begin position="312"/>
        <end position="335"/>
    </location>
</feature>
<evidence type="ECO:0000256" key="6">
    <source>
        <dbReference type="ARBA" id="ARBA00022833"/>
    </source>
</evidence>
<dbReference type="GO" id="GO:0008143">
    <property type="term" value="F:poly(A) binding"/>
    <property type="evidence" value="ECO:0007669"/>
    <property type="project" value="InterPro"/>
</dbReference>
<keyword evidence="8" id="KW-0694">RNA-binding</keyword>
<keyword evidence="6" id="KW-0862">Zinc</keyword>
<dbReference type="Pfam" id="PF00076">
    <property type="entry name" value="RRM_1"/>
    <property type="match status" value="1"/>
</dbReference>
<dbReference type="GO" id="GO:0005634">
    <property type="term" value="C:nucleus"/>
    <property type="evidence" value="ECO:0007669"/>
    <property type="project" value="UniProtKB-SubCell"/>
</dbReference>
<keyword evidence="7" id="KW-0539">Nucleus</keyword>
<feature type="region of interest" description="Disordered" evidence="9">
    <location>
        <begin position="638"/>
        <end position="668"/>
    </location>
</feature>
<dbReference type="OrthoDB" id="4726at2759"/>
<name>A0A2I0A7B0_9ASPA</name>
<keyword evidence="3" id="KW-0479">Metal-binding</keyword>
<evidence type="ECO:0000259" key="10">
    <source>
        <dbReference type="PROSITE" id="PS50102"/>
    </source>
</evidence>
<organism evidence="11 12">
    <name type="scientific">Apostasia shenzhenica</name>
    <dbReference type="NCBI Taxonomy" id="1088818"/>
    <lineage>
        <taxon>Eukaryota</taxon>
        <taxon>Viridiplantae</taxon>
        <taxon>Streptophyta</taxon>
        <taxon>Embryophyta</taxon>
        <taxon>Tracheophyta</taxon>
        <taxon>Spermatophyta</taxon>
        <taxon>Magnoliopsida</taxon>
        <taxon>Liliopsida</taxon>
        <taxon>Asparagales</taxon>
        <taxon>Orchidaceae</taxon>
        <taxon>Apostasioideae</taxon>
        <taxon>Apostasia</taxon>
    </lineage>
</organism>
<dbReference type="Gene3D" id="3.30.70.330">
    <property type="match status" value="1"/>
</dbReference>
<evidence type="ECO:0000256" key="8">
    <source>
        <dbReference type="PROSITE-ProRule" id="PRU00176"/>
    </source>
</evidence>
<feature type="region of interest" description="Disordered" evidence="9">
    <location>
        <begin position="312"/>
        <end position="365"/>
    </location>
</feature>
<evidence type="ECO:0000256" key="2">
    <source>
        <dbReference type="ARBA" id="ARBA00008423"/>
    </source>
</evidence>
<evidence type="ECO:0000313" key="12">
    <source>
        <dbReference type="Proteomes" id="UP000236161"/>
    </source>
</evidence>
<dbReference type="SMART" id="SM00360">
    <property type="entry name" value="RRM"/>
    <property type="match status" value="1"/>
</dbReference>
<dbReference type="EMBL" id="KZ452013">
    <property type="protein sequence ID" value="PKA51433.1"/>
    <property type="molecule type" value="Genomic_DNA"/>
</dbReference>
<evidence type="ECO:0000256" key="4">
    <source>
        <dbReference type="ARBA" id="ARBA00022737"/>
    </source>
</evidence>
<keyword evidence="5" id="KW-0863">Zinc-finger</keyword>
<dbReference type="Gene3D" id="1.20.1390.10">
    <property type="entry name" value="PWI domain"/>
    <property type="match status" value="1"/>
</dbReference>
<feature type="compositionally biased region" description="Polar residues" evidence="9">
    <location>
        <begin position="129"/>
        <end position="148"/>
    </location>
</feature>
<dbReference type="STRING" id="1088818.A0A2I0A7B0"/>